<reference evidence="4 5" key="1">
    <citation type="submission" date="2021-01" db="EMBL/GenBank/DDBJ databases">
        <title>Whole genome shotgun sequence of Plantactinospora mayteni NBRC 109088.</title>
        <authorList>
            <person name="Komaki H."/>
            <person name="Tamura T."/>
        </authorList>
    </citation>
    <scope>NUCLEOTIDE SEQUENCE [LARGE SCALE GENOMIC DNA]</scope>
    <source>
        <strain evidence="4 5">NBRC 109088</strain>
    </source>
</reference>
<dbReference type="GO" id="GO:0016746">
    <property type="term" value="F:acyltransferase activity"/>
    <property type="evidence" value="ECO:0007669"/>
    <property type="project" value="UniProtKB-KW"/>
</dbReference>
<feature type="transmembrane region" description="Helical" evidence="2">
    <location>
        <begin position="108"/>
        <end position="127"/>
    </location>
</feature>
<feature type="transmembrane region" description="Helical" evidence="2">
    <location>
        <begin position="201"/>
        <end position="224"/>
    </location>
</feature>
<keyword evidence="4" id="KW-0808">Transferase</keyword>
<dbReference type="EMBL" id="BONX01000033">
    <property type="protein sequence ID" value="GIG98253.1"/>
    <property type="molecule type" value="Genomic_DNA"/>
</dbReference>
<protein>
    <submittedName>
        <fullName evidence="4">Acyltransferase</fullName>
    </submittedName>
</protein>
<feature type="compositionally biased region" description="Basic and acidic residues" evidence="1">
    <location>
        <begin position="12"/>
        <end position="21"/>
    </location>
</feature>
<gene>
    <name evidence="4" type="ORF">Pma05_48260</name>
</gene>
<evidence type="ECO:0000313" key="4">
    <source>
        <dbReference type="EMBL" id="GIG98253.1"/>
    </source>
</evidence>
<comment type="caution">
    <text evidence="4">The sequence shown here is derived from an EMBL/GenBank/DDBJ whole genome shotgun (WGS) entry which is preliminary data.</text>
</comment>
<keyword evidence="4" id="KW-0012">Acyltransferase</keyword>
<dbReference type="InterPro" id="IPR050879">
    <property type="entry name" value="Acyltransferase_3"/>
</dbReference>
<dbReference type="Pfam" id="PF01757">
    <property type="entry name" value="Acyl_transf_3"/>
    <property type="match status" value="1"/>
</dbReference>
<dbReference type="PANTHER" id="PTHR23028:SF53">
    <property type="entry name" value="ACYL_TRANSF_3 DOMAIN-CONTAINING PROTEIN"/>
    <property type="match status" value="1"/>
</dbReference>
<keyword evidence="2" id="KW-0472">Membrane</keyword>
<feature type="transmembrane region" description="Helical" evidence="2">
    <location>
        <begin position="374"/>
        <end position="396"/>
    </location>
</feature>
<evidence type="ECO:0000313" key="5">
    <source>
        <dbReference type="Proteomes" id="UP000621500"/>
    </source>
</evidence>
<dbReference type="RefSeq" id="WP_203859710.1">
    <property type="nucleotide sequence ID" value="NZ_BAAAZQ010000010.1"/>
</dbReference>
<proteinExistence type="predicted"/>
<dbReference type="PANTHER" id="PTHR23028">
    <property type="entry name" value="ACETYLTRANSFERASE"/>
    <property type="match status" value="1"/>
</dbReference>
<evidence type="ECO:0000256" key="1">
    <source>
        <dbReference type="SAM" id="MobiDB-lite"/>
    </source>
</evidence>
<feature type="transmembrane region" description="Helical" evidence="2">
    <location>
        <begin position="266"/>
        <end position="287"/>
    </location>
</feature>
<sequence>MTSETSAARRPRPPDRPERPNRPAGSARSMELDGVRAVAAGGVLVFHVAMATGWALQPGLVSAMLARGEIGVPLFFALSGLLLYRPWAIATLRRHHGPTPAPYLSRRAIRILPAYWIVLVCALVLWSRPYLDDLGTWLQLGLLIQNYDPAPWWDGSGPQGLAQMWSLSVEVAFYLALPLIARGLNLVARGGTDIHSRARRLLVGVAATGAVSYVWTLAVFYPSYRGYLYLYPPRCLTYFAVGMALAVVLAWARLAPNGPAGRFRRLVNRSWTYCWAAAAACYLLASTPLTGPRLVPFDGVVTALAELLIYTAFTAFLLTPVALLPDRATPLGRVLGNPVMSYLGRISYGVFLWQFAALFIWYDLTGQQTWTGRFWFNLVGVAACTLPLAVASYHLVEQPARRLYRFVGLRH</sequence>
<dbReference type="Proteomes" id="UP000621500">
    <property type="component" value="Unassembled WGS sequence"/>
</dbReference>
<feature type="transmembrane region" description="Helical" evidence="2">
    <location>
        <begin position="307"/>
        <end position="325"/>
    </location>
</feature>
<feature type="transmembrane region" description="Helical" evidence="2">
    <location>
        <begin position="346"/>
        <end position="362"/>
    </location>
</feature>
<keyword evidence="2" id="KW-0812">Transmembrane</keyword>
<feature type="transmembrane region" description="Helical" evidence="2">
    <location>
        <begin position="162"/>
        <end position="181"/>
    </location>
</feature>
<dbReference type="InterPro" id="IPR002656">
    <property type="entry name" value="Acyl_transf_3_dom"/>
</dbReference>
<keyword evidence="2" id="KW-1133">Transmembrane helix</keyword>
<evidence type="ECO:0000256" key="2">
    <source>
        <dbReference type="SAM" id="Phobius"/>
    </source>
</evidence>
<organism evidence="4 5">
    <name type="scientific">Plantactinospora mayteni</name>
    <dbReference type="NCBI Taxonomy" id="566021"/>
    <lineage>
        <taxon>Bacteria</taxon>
        <taxon>Bacillati</taxon>
        <taxon>Actinomycetota</taxon>
        <taxon>Actinomycetes</taxon>
        <taxon>Micromonosporales</taxon>
        <taxon>Micromonosporaceae</taxon>
        <taxon>Plantactinospora</taxon>
    </lineage>
</organism>
<feature type="domain" description="Acyltransferase 3" evidence="3">
    <location>
        <begin position="31"/>
        <end position="390"/>
    </location>
</feature>
<feature type="transmembrane region" description="Helical" evidence="2">
    <location>
        <begin position="68"/>
        <end position="87"/>
    </location>
</feature>
<feature type="region of interest" description="Disordered" evidence="1">
    <location>
        <begin position="1"/>
        <end position="29"/>
    </location>
</feature>
<keyword evidence="5" id="KW-1185">Reference proteome</keyword>
<feature type="transmembrane region" description="Helical" evidence="2">
    <location>
        <begin position="37"/>
        <end position="56"/>
    </location>
</feature>
<name>A0ABQ4EUB4_9ACTN</name>
<accession>A0ABQ4EUB4</accession>
<feature type="transmembrane region" description="Helical" evidence="2">
    <location>
        <begin position="236"/>
        <end position="254"/>
    </location>
</feature>
<evidence type="ECO:0000259" key="3">
    <source>
        <dbReference type="Pfam" id="PF01757"/>
    </source>
</evidence>